<evidence type="ECO:0000313" key="7">
    <source>
        <dbReference type="EMBL" id="WZN45232.1"/>
    </source>
</evidence>
<evidence type="ECO:0000259" key="6">
    <source>
        <dbReference type="Pfam" id="PF07980"/>
    </source>
</evidence>
<dbReference type="Pfam" id="PF07980">
    <property type="entry name" value="SusD_RagB"/>
    <property type="match status" value="1"/>
</dbReference>
<accession>A0ABZ2Z1N1</accession>
<gene>
    <name evidence="7" type="ORF">WJU22_20235</name>
</gene>
<dbReference type="EMBL" id="CP150096">
    <property type="protein sequence ID" value="WZN45232.1"/>
    <property type="molecule type" value="Genomic_DNA"/>
</dbReference>
<evidence type="ECO:0000256" key="3">
    <source>
        <dbReference type="ARBA" id="ARBA00022729"/>
    </source>
</evidence>
<evidence type="ECO:0000256" key="2">
    <source>
        <dbReference type="ARBA" id="ARBA00006275"/>
    </source>
</evidence>
<dbReference type="SUPFAM" id="SSF48452">
    <property type="entry name" value="TPR-like"/>
    <property type="match status" value="1"/>
</dbReference>
<dbReference type="RefSeq" id="WP_341839986.1">
    <property type="nucleotide sequence ID" value="NZ_CP149792.1"/>
</dbReference>
<proteinExistence type="inferred from homology"/>
<feature type="domain" description="RagB/SusD" evidence="6">
    <location>
        <begin position="1"/>
        <end position="77"/>
    </location>
</feature>
<evidence type="ECO:0000256" key="4">
    <source>
        <dbReference type="ARBA" id="ARBA00023136"/>
    </source>
</evidence>
<evidence type="ECO:0000313" key="8">
    <source>
        <dbReference type="Proteomes" id="UP001449657"/>
    </source>
</evidence>
<protein>
    <submittedName>
        <fullName evidence="7">RagB/SusD family nutrient uptake outer membrane protein</fullName>
    </submittedName>
</protein>
<keyword evidence="3" id="KW-0732">Signal</keyword>
<keyword evidence="4" id="KW-0472">Membrane</keyword>
<dbReference type="InterPro" id="IPR012944">
    <property type="entry name" value="SusD_RagB_dom"/>
</dbReference>
<name>A0ABZ2Z1N1_9BACT</name>
<reference evidence="7 8" key="1">
    <citation type="submission" date="2024-03" db="EMBL/GenBank/DDBJ databases">
        <title>Chitinophaga caseinilytica sp. nov., a casein hydrolysing bacterium isolated from forest soil.</title>
        <authorList>
            <person name="Lee D.S."/>
            <person name="Han D.M."/>
            <person name="Baek J.H."/>
            <person name="Choi D.G."/>
            <person name="Jeon J.H."/>
            <person name="Jeon C.O."/>
        </authorList>
    </citation>
    <scope>NUCLEOTIDE SEQUENCE [LARGE SCALE GENOMIC DNA]</scope>
    <source>
        <strain evidence="7 8">KACC 19118</strain>
    </source>
</reference>
<dbReference type="Gene3D" id="1.25.40.390">
    <property type="match status" value="1"/>
</dbReference>
<dbReference type="Proteomes" id="UP001449657">
    <property type="component" value="Chromosome"/>
</dbReference>
<sequence>MAEFIFEGENYWNMRRWKRLDYMNRPVTGWDIQQNTPAMFYRMRTLYTPNNTYREFLAPIAERDLNVNPNLVQNPLW</sequence>
<organism evidence="7 8">
    <name type="scientific">Chitinophaga caseinilytica</name>
    <dbReference type="NCBI Taxonomy" id="2267521"/>
    <lineage>
        <taxon>Bacteria</taxon>
        <taxon>Pseudomonadati</taxon>
        <taxon>Bacteroidota</taxon>
        <taxon>Chitinophagia</taxon>
        <taxon>Chitinophagales</taxon>
        <taxon>Chitinophagaceae</taxon>
        <taxon>Chitinophaga</taxon>
    </lineage>
</organism>
<keyword evidence="5" id="KW-0998">Cell outer membrane</keyword>
<keyword evidence="8" id="KW-1185">Reference proteome</keyword>
<evidence type="ECO:0000256" key="1">
    <source>
        <dbReference type="ARBA" id="ARBA00004442"/>
    </source>
</evidence>
<dbReference type="InterPro" id="IPR011990">
    <property type="entry name" value="TPR-like_helical_dom_sf"/>
</dbReference>
<evidence type="ECO:0000256" key="5">
    <source>
        <dbReference type="ARBA" id="ARBA00023237"/>
    </source>
</evidence>
<comment type="subcellular location">
    <subcellularLocation>
        <location evidence="1">Cell outer membrane</location>
    </subcellularLocation>
</comment>
<comment type="similarity">
    <text evidence="2">Belongs to the SusD family.</text>
</comment>